<dbReference type="Proteomes" id="UP000235145">
    <property type="component" value="Unassembled WGS sequence"/>
</dbReference>
<protein>
    <submittedName>
        <fullName evidence="1">Uncharacterized protein</fullName>
    </submittedName>
</protein>
<proteinExistence type="predicted"/>
<keyword evidence="2" id="KW-1185">Reference proteome</keyword>
<gene>
    <name evidence="1" type="ORF">LSAT_V11C300129410</name>
</gene>
<dbReference type="AlphaFoldDB" id="A0A9R1W5L5"/>
<name>A0A9R1W5L5_LACSA</name>
<evidence type="ECO:0000313" key="1">
    <source>
        <dbReference type="EMBL" id="KAJ0217548.1"/>
    </source>
</evidence>
<dbReference type="EMBL" id="NBSK02000003">
    <property type="protein sequence ID" value="KAJ0217548.1"/>
    <property type="molecule type" value="Genomic_DNA"/>
</dbReference>
<organism evidence="1 2">
    <name type="scientific">Lactuca sativa</name>
    <name type="common">Garden lettuce</name>
    <dbReference type="NCBI Taxonomy" id="4236"/>
    <lineage>
        <taxon>Eukaryota</taxon>
        <taxon>Viridiplantae</taxon>
        <taxon>Streptophyta</taxon>
        <taxon>Embryophyta</taxon>
        <taxon>Tracheophyta</taxon>
        <taxon>Spermatophyta</taxon>
        <taxon>Magnoliopsida</taxon>
        <taxon>eudicotyledons</taxon>
        <taxon>Gunneridae</taxon>
        <taxon>Pentapetalae</taxon>
        <taxon>asterids</taxon>
        <taxon>campanulids</taxon>
        <taxon>Asterales</taxon>
        <taxon>Asteraceae</taxon>
        <taxon>Cichorioideae</taxon>
        <taxon>Cichorieae</taxon>
        <taxon>Lactucinae</taxon>
        <taxon>Lactuca</taxon>
    </lineage>
</organism>
<comment type="caution">
    <text evidence="1">The sequence shown here is derived from an EMBL/GenBank/DDBJ whole genome shotgun (WGS) entry which is preliminary data.</text>
</comment>
<accession>A0A9R1W5L5</accession>
<reference evidence="1 2" key="1">
    <citation type="journal article" date="2017" name="Nat. Commun.">
        <title>Genome assembly with in vitro proximity ligation data and whole-genome triplication in lettuce.</title>
        <authorList>
            <person name="Reyes-Chin-Wo S."/>
            <person name="Wang Z."/>
            <person name="Yang X."/>
            <person name="Kozik A."/>
            <person name="Arikit S."/>
            <person name="Song C."/>
            <person name="Xia L."/>
            <person name="Froenicke L."/>
            <person name="Lavelle D.O."/>
            <person name="Truco M.J."/>
            <person name="Xia R."/>
            <person name="Zhu S."/>
            <person name="Xu C."/>
            <person name="Xu H."/>
            <person name="Xu X."/>
            <person name="Cox K."/>
            <person name="Korf I."/>
            <person name="Meyers B.C."/>
            <person name="Michelmore R.W."/>
        </authorList>
    </citation>
    <scope>NUCLEOTIDE SEQUENCE [LARGE SCALE GENOMIC DNA]</scope>
    <source>
        <strain evidence="2">cv. Salinas</strain>
        <tissue evidence="1">Seedlings</tissue>
    </source>
</reference>
<evidence type="ECO:0000313" key="2">
    <source>
        <dbReference type="Proteomes" id="UP000235145"/>
    </source>
</evidence>
<sequence>MKSLSLSTRMGSAIMINPPVTEDLQLQKWYNKNKTELKELLQKKAYKDTEILLPYPEEKDIVPIAKAIANFKYRKATWIRGRLRLPTQDRSFSHTPCSNCLKSVEADMNWKIKCQSCKMDSEIQLESYS</sequence>